<evidence type="ECO:0000256" key="9">
    <source>
        <dbReference type="ARBA" id="ARBA00022842"/>
    </source>
</evidence>
<evidence type="ECO:0000256" key="6">
    <source>
        <dbReference type="ARBA" id="ARBA00022759"/>
    </source>
</evidence>
<evidence type="ECO:0000313" key="14">
    <source>
        <dbReference type="EMBL" id="MCQ4924779.1"/>
    </source>
</evidence>
<organism evidence="14 15">
    <name type="scientific">Tissierella carlieri</name>
    <dbReference type="NCBI Taxonomy" id="689904"/>
    <lineage>
        <taxon>Bacteria</taxon>
        <taxon>Bacillati</taxon>
        <taxon>Bacillota</taxon>
        <taxon>Tissierellia</taxon>
        <taxon>Tissierellales</taxon>
        <taxon>Tissierellaceae</taxon>
        <taxon>Tissierella</taxon>
    </lineage>
</organism>
<reference evidence="14 15" key="1">
    <citation type="submission" date="2022-06" db="EMBL/GenBank/DDBJ databases">
        <title>Isolation of gut microbiota from human fecal samples.</title>
        <authorList>
            <person name="Pamer E.G."/>
            <person name="Barat B."/>
            <person name="Waligurski E."/>
            <person name="Medina S."/>
            <person name="Paddock L."/>
            <person name="Mostad J."/>
        </authorList>
    </citation>
    <scope>NUCLEOTIDE SEQUENCE [LARGE SCALE GENOMIC DNA]</scope>
    <source>
        <strain evidence="14 15">DFI.7.95</strain>
    </source>
</reference>
<dbReference type="InterPro" id="IPR004612">
    <property type="entry name" value="Resolv_RecU"/>
</dbReference>
<keyword evidence="10" id="KW-0233">DNA recombination</keyword>
<evidence type="ECO:0000256" key="1">
    <source>
        <dbReference type="ARBA" id="ARBA00001946"/>
    </source>
</evidence>
<proteinExistence type="inferred from homology"/>
<comment type="caution">
    <text evidence="14">The sequence shown here is derived from an EMBL/GenBank/DDBJ whole genome shotgun (WGS) entry which is preliminary data.</text>
</comment>
<protein>
    <recommendedName>
        <fullName evidence="13">Holliday junction resolvase RecU</fullName>
    </recommendedName>
</protein>
<dbReference type="EMBL" id="JANGAC010000015">
    <property type="protein sequence ID" value="MCQ4924779.1"/>
    <property type="molecule type" value="Genomic_DNA"/>
</dbReference>
<evidence type="ECO:0000313" key="15">
    <source>
        <dbReference type="Proteomes" id="UP001524478"/>
    </source>
</evidence>
<gene>
    <name evidence="14" type="ORF">NE686_16885</name>
</gene>
<evidence type="ECO:0000256" key="5">
    <source>
        <dbReference type="ARBA" id="ARBA00022723"/>
    </source>
</evidence>
<keyword evidence="4" id="KW-0540">Nuclease</keyword>
<dbReference type="Proteomes" id="UP001524478">
    <property type="component" value="Unassembled WGS sequence"/>
</dbReference>
<evidence type="ECO:0000256" key="7">
    <source>
        <dbReference type="ARBA" id="ARBA00022763"/>
    </source>
</evidence>
<evidence type="ECO:0000256" key="8">
    <source>
        <dbReference type="ARBA" id="ARBA00022801"/>
    </source>
</evidence>
<dbReference type="SUPFAM" id="SSF52980">
    <property type="entry name" value="Restriction endonuclease-like"/>
    <property type="match status" value="1"/>
</dbReference>
<comment type="similarity">
    <text evidence="12">Belongs to the RecU family.</text>
</comment>
<evidence type="ECO:0000256" key="2">
    <source>
        <dbReference type="ARBA" id="ARBA00004496"/>
    </source>
</evidence>
<evidence type="ECO:0000256" key="11">
    <source>
        <dbReference type="ARBA" id="ARBA00023204"/>
    </source>
</evidence>
<accession>A0ABT1SEE2</accession>
<evidence type="ECO:0000256" key="4">
    <source>
        <dbReference type="ARBA" id="ARBA00022722"/>
    </source>
</evidence>
<dbReference type="InterPro" id="IPR011856">
    <property type="entry name" value="tRNA_endonuc-like_dom_sf"/>
</dbReference>
<sequence length="67" mass="8030">MKPIRRGKQMVSADHKEKSMLNFIGLYKGIPIAFDAKEAKEETRFPLSNIQPHQMEFIENWYKHRRI</sequence>
<comment type="cofactor">
    <cofactor evidence="1">
        <name>Mg(2+)</name>
        <dbReference type="ChEBI" id="CHEBI:18420"/>
    </cofactor>
</comment>
<keyword evidence="11" id="KW-0234">DNA repair</keyword>
<dbReference type="InterPro" id="IPR011335">
    <property type="entry name" value="Restrct_endonuc-II-like"/>
</dbReference>
<dbReference type="Pfam" id="PF03838">
    <property type="entry name" value="RecU"/>
    <property type="match status" value="1"/>
</dbReference>
<keyword evidence="15" id="KW-1185">Reference proteome</keyword>
<evidence type="ECO:0000256" key="10">
    <source>
        <dbReference type="ARBA" id="ARBA00023172"/>
    </source>
</evidence>
<keyword evidence="6" id="KW-0255">Endonuclease</keyword>
<evidence type="ECO:0000256" key="13">
    <source>
        <dbReference type="ARBA" id="ARBA00029523"/>
    </source>
</evidence>
<keyword evidence="5" id="KW-0479">Metal-binding</keyword>
<name>A0ABT1SEE2_9FIRM</name>
<evidence type="ECO:0000256" key="3">
    <source>
        <dbReference type="ARBA" id="ARBA00022490"/>
    </source>
</evidence>
<keyword evidence="7" id="KW-0227">DNA damage</keyword>
<evidence type="ECO:0000256" key="12">
    <source>
        <dbReference type="ARBA" id="ARBA00023447"/>
    </source>
</evidence>
<keyword evidence="9" id="KW-0460">Magnesium</keyword>
<keyword evidence="8" id="KW-0378">Hydrolase</keyword>
<keyword evidence="3" id="KW-0963">Cytoplasm</keyword>
<dbReference type="Gene3D" id="3.40.1350.10">
    <property type="match status" value="1"/>
</dbReference>
<comment type="subcellular location">
    <subcellularLocation>
        <location evidence="2">Cytoplasm</location>
    </subcellularLocation>
</comment>